<evidence type="ECO:0000313" key="3">
    <source>
        <dbReference type="Proteomes" id="UP001153076"/>
    </source>
</evidence>
<reference evidence="2" key="1">
    <citation type="submission" date="2022-04" db="EMBL/GenBank/DDBJ databases">
        <title>Carnegiea gigantea Genome sequencing and assembly v2.</title>
        <authorList>
            <person name="Copetti D."/>
            <person name="Sanderson M.J."/>
            <person name="Burquez A."/>
            <person name="Wojciechowski M.F."/>
        </authorList>
    </citation>
    <scope>NUCLEOTIDE SEQUENCE</scope>
    <source>
        <strain evidence="2">SGP5-SGP5p</strain>
        <tissue evidence="2">Aerial part</tissue>
    </source>
</reference>
<comment type="caution">
    <text evidence="2">The sequence shown here is derived from an EMBL/GenBank/DDBJ whole genome shotgun (WGS) entry which is preliminary data.</text>
</comment>
<protein>
    <submittedName>
        <fullName evidence="2">Uncharacterized protein</fullName>
    </submittedName>
</protein>
<evidence type="ECO:0000256" key="1">
    <source>
        <dbReference type="SAM" id="MobiDB-lite"/>
    </source>
</evidence>
<dbReference type="AlphaFoldDB" id="A0A9Q1JSR8"/>
<proteinExistence type="predicted"/>
<organism evidence="2 3">
    <name type="scientific">Carnegiea gigantea</name>
    <dbReference type="NCBI Taxonomy" id="171969"/>
    <lineage>
        <taxon>Eukaryota</taxon>
        <taxon>Viridiplantae</taxon>
        <taxon>Streptophyta</taxon>
        <taxon>Embryophyta</taxon>
        <taxon>Tracheophyta</taxon>
        <taxon>Spermatophyta</taxon>
        <taxon>Magnoliopsida</taxon>
        <taxon>eudicotyledons</taxon>
        <taxon>Gunneridae</taxon>
        <taxon>Pentapetalae</taxon>
        <taxon>Caryophyllales</taxon>
        <taxon>Cactineae</taxon>
        <taxon>Cactaceae</taxon>
        <taxon>Cactoideae</taxon>
        <taxon>Echinocereeae</taxon>
        <taxon>Carnegiea</taxon>
    </lineage>
</organism>
<name>A0A9Q1JSR8_9CARY</name>
<dbReference type="Proteomes" id="UP001153076">
    <property type="component" value="Unassembled WGS sequence"/>
</dbReference>
<gene>
    <name evidence="2" type="ORF">Cgig2_032127</name>
</gene>
<dbReference type="EMBL" id="JAKOGI010000798">
    <property type="protein sequence ID" value="KAJ8430388.1"/>
    <property type="molecule type" value="Genomic_DNA"/>
</dbReference>
<feature type="region of interest" description="Disordered" evidence="1">
    <location>
        <begin position="1"/>
        <end position="21"/>
    </location>
</feature>
<evidence type="ECO:0000313" key="2">
    <source>
        <dbReference type="EMBL" id="KAJ8430388.1"/>
    </source>
</evidence>
<accession>A0A9Q1JSR8</accession>
<sequence length="152" mass="17653">MKEKLNYKRNSQAWHKKPKSTPIPLHQSMALHQFLIHHIQNVEVKENLQWQGPMIQLSYSIKALLTLSNNYTPLTFDVGIPLSHKQRIHTVINFPIKRTNTISSSPACNEEQVSLGEYEGQYTSMQYIAHITLQYSKPAHHKAQQEKHTSRQ</sequence>
<keyword evidence="3" id="KW-1185">Reference proteome</keyword>